<evidence type="ECO:0000313" key="2">
    <source>
        <dbReference type="EMBL" id="MFC7058366.1"/>
    </source>
</evidence>
<evidence type="ECO:0000256" key="1">
    <source>
        <dbReference type="SAM" id="Phobius"/>
    </source>
</evidence>
<feature type="transmembrane region" description="Helical" evidence="1">
    <location>
        <begin position="21"/>
        <end position="50"/>
    </location>
</feature>
<feature type="transmembrane region" description="Helical" evidence="1">
    <location>
        <begin position="95"/>
        <end position="116"/>
    </location>
</feature>
<dbReference type="Proteomes" id="UP001596445">
    <property type="component" value="Unassembled WGS sequence"/>
</dbReference>
<dbReference type="AlphaFoldDB" id="A0ABD5VYM0"/>
<gene>
    <name evidence="2" type="ORF">ACFQQG_09485</name>
</gene>
<organism evidence="2 3">
    <name type="scientific">Halovenus salina</name>
    <dbReference type="NCBI Taxonomy" id="1510225"/>
    <lineage>
        <taxon>Archaea</taxon>
        <taxon>Methanobacteriati</taxon>
        <taxon>Methanobacteriota</taxon>
        <taxon>Stenosarchaea group</taxon>
        <taxon>Halobacteria</taxon>
        <taxon>Halobacteriales</taxon>
        <taxon>Haloarculaceae</taxon>
        <taxon>Halovenus</taxon>
    </lineage>
</organism>
<keyword evidence="3" id="KW-1185">Reference proteome</keyword>
<feature type="transmembrane region" description="Helical" evidence="1">
    <location>
        <begin position="70"/>
        <end position="88"/>
    </location>
</feature>
<protein>
    <submittedName>
        <fullName evidence="2">Uncharacterized protein</fullName>
    </submittedName>
</protein>
<accession>A0ABD5VYM0</accession>
<reference evidence="2 3" key="1">
    <citation type="journal article" date="2019" name="Int. J. Syst. Evol. Microbiol.">
        <title>The Global Catalogue of Microorganisms (GCM) 10K type strain sequencing project: providing services to taxonomists for standard genome sequencing and annotation.</title>
        <authorList>
            <consortium name="The Broad Institute Genomics Platform"/>
            <consortium name="The Broad Institute Genome Sequencing Center for Infectious Disease"/>
            <person name="Wu L."/>
            <person name="Ma J."/>
        </authorList>
    </citation>
    <scope>NUCLEOTIDE SEQUENCE [LARGE SCALE GENOMIC DNA]</scope>
    <source>
        <strain evidence="2 3">JCM 30072</strain>
    </source>
</reference>
<dbReference type="EMBL" id="JBHSZI010000001">
    <property type="protein sequence ID" value="MFC7058366.1"/>
    <property type="molecule type" value="Genomic_DNA"/>
</dbReference>
<name>A0ABD5VYM0_9EURY</name>
<proteinExistence type="predicted"/>
<keyword evidence="1" id="KW-1133">Transmembrane helix</keyword>
<dbReference type="RefSeq" id="WP_382185267.1">
    <property type="nucleotide sequence ID" value="NZ_JBHSZI010000001.1"/>
</dbReference>
<evidence type="ECO:0000313" key="3">
    <source>
        <dbReference type="Proteomes" id="UP001596445"/>
    </source>
</evidence>
<sequence length="201" mass="21311">MSNTQGDWNAAVNHIRAPRTWAVTALLALAVAASVHAWGSPLTFIPVALYLGSRVVVDVAKDVPPWLTNIPVLVGLGAGTLLAAFAHFQFGWHQFIAVAAPALVTVGAIGLVGFATIWRHLNLPPNRLLIAEGVVAVVGGLAFRLSRPESVNKLQGRASDLFGREGITEATSLFSIDQGIILKPLAQIGFGFYLGQLRSCL</sequence>
<keyword evidence="1" id="KW-0812">Transmembrane</keyword>
<comment type="caution">
    <text evidence="2">The sequence shown here is derived from an EMBL/GenBank/DDBJ whole genome shotgun (WGS) entry which is preliminary data.</text>
</comment>
<keyword evidence="1" id="KW-0472">Membrane</keyword>
<feature type="transmembrane region" description="Helical" evidence="1">
    <location>
        <begin position="128"/>
        <end position="145"/>
    </location>
</feature>